<dbReference type="AlphaFoldDB" id="A0A448TTI5"/>
<evidence type="ECO:0000313" key="7">
    <source>
        <dbReference type="Proteomes" id="UP000279799"/>
    </source>
</evidence>
<feature type="domain" description="Fe-containing alcohol dehydrogenase-like C-terminal" evidence="5">
    <location>
        <begin position="187"/>
        <end position="381"/>
    </location>
</feature>
<sequence>MNRFTIPRDVYFGDNAVEYLAQVDAKRAFIVYDGTRLEEDGTIARLQDYLRQAGVESTTFNEVDHDPSVEMVRNGLAKMNEFKPDLIVGVGGGSPIDAAKAMWIFYEHPELSFEEAAKPFSLPKLRNKAHFIAITTTSGTATEVTSFSVITDEKTGIKYPIADFNITPDVAIVDTTLVETLPKGLVANTGMDALTHAIEAYTSNVATPFTDALAIKAIEMIMENLVASYRGDMEARKAMHIAQNLAGMAFSNAILGIVHSMAHKSGKVFDIPHGMINSICLPHATRFNAKTAPEKYVDIAKRLHLEGETDQALIDALVAAIRNLQVNMNMAASFKDYGLSEELFLNKVDEIAAAAVLDPCTSTNPREINNAEMTALFKAAYYNTEVDF</sequence>
<dbReference type="PANTHER" id="PTHR11496">
    <property type="entry name" value="ALCOHOL DEHYDROGENASE"/>
    <property type="match status" value="1"/>
</dbReference>
<dbReference type="PROSITE" id="PS00913">
    <property type="entry name" value="ADH_IRON_1"/>
    <property type="match status" value="1"/>
</dbReference>
<keyword evidence="7" id="KW-1185">Reference proteome</keyword>
<dbReference type="KEGG" id="adp:NCTC12871_00748"/>
<dbReference type="FunFam" id="3.40.50.1970:FF:000003">
    <property type="entry name" value="Alcohol dehydrogenase, iron-containing"/>
    <property type="match status" value="1"/>
</dbReference>
<protein>
    <submittedName>
        <fullName evidence="6">Bifunctional acetaldehyde-CoA/alcohol dehydrogenase</fullName>
    </submittedName>
</protein>
<dbReference type="PANTHER" id="PTHR11496:SF83">
    <property type="entry name" value="HYDROXYACID-OXOACID TRANSHYDROGENASE, MITOCHONDRIAL"/>
    <property type="match status" value="1"/>
</dbReference>
<reference evidence="6 7" key="1">
    <citation type="submission" date="2018-12" db="EMBL/GenBank/DDBJ databases">
        <authorList>
            <consortium name="Pathogen Informatics"/>
        </authorList>
    </citation>
    <scope>NUCLEOTIDE SEQUENCE [LARGE SCALE GENOMIC DNA]</scope>
    <source>
        <strain evidence="6 7">NCTC12871</strain>
    </source>
</reference>
<gene>
    <name evidence="6" type="primary">adh2</name>
    <name evidence="6" type="ORF">NCTC12871_00748</name>
</gene>
<dbReference type="InterPro" id="IPR018211">
    <property type="entry name" value="ADH_Fe_CS"/>
</dbReference>
<dbReference type="Gene3D" id="3.40.50.1970">
    <property type="match status" value="1"/>
</dbReference>
<evidence type="ECO:0000259" key="4">
    <source>
        <dbReference type="Pfam" id="PF00465"/>
    </source>
</evidence>
<dbReference type="OrthoDB" id="9815791at2"/>
<proteinExistence type="inferred from homology"/>
<dbReference type="FunFam" id="1.20.1090.10:FF:000001">
    <property type="entry name" value="Aldehyde-alcohol dehydrogenase"/>
    <property type="match status" value="1"/>
</dbReference>
<dbReference type="InterPro" id="IPR034802">
    <property type="entry name" value="NADPH_BDH"/>
</dbReference>
<dbReference type="InterPro" id="IPR056798">
    <property type="entry name" value="ADH_Fe_C"/>
</dbReference>
<dbReference type="InterPro" id="IPR039697">
    <property type="entry name" value="Alcohol_dehydrogenase_Fe"/>
</dbReference>
<dbReference type="GO" id="GO:0046872">
    <property type="term" value="F:metal ion binding"/>
    <property type="evidence" value="ECO:0007669"/>
    <property type="project" value="InterPro"/>
</dbReference>
<dbReference type="Pfam" id="PF00465">
    <property type="entry name" value="Fe-ADH"/>
    <property type="match status" value="1"/>
</dbReference>
<organism evidence="6 7">
    <name type="scientific">Actinobacillus delphinicola</name>
    <dbReference type="NCBI Taxonomy" id="51161"/>
    <lineage>
        <taxon>Bacteria</taxon>
        <taxon>Pseudomonadati</taxon>
        <taxon>Pseudomonadota</taxon>
        <taxon>Gammaproteobacteria</taxon>
        <taxon>Pasteurellales</taxon>
        <taxon>Pasteurellaceae</taxon>
        <taxon>Actinobacillus</taxon>
    </lineage>
</organism>
<name>A0A448TTI5_9PAST</name>
<dbReference type="SUPFAM" id="SSF56796">
    <property type="entry name" value="Dehydroquinate synthase-like"/>
    <property type="match status" value="1"/>
</dbReference>
<evidence type="ECO:0000256" key="3">
    <source>
        <dbReference type="ARBA" id="ARBA00023002"/>
    </source>
</evidence>
<keyword evidence="3" id="KW-0560">Oxidoreductase</keyword>
<comment type="similarity">
    <text evidence="2">Belongs to the iron-containing alcohol dehydrogenase family.</text>
</comment>
<dbReference type="Pfam" id="PF25137">
    <property type="entry name" value="ADH_Fe_C"/>
    <property type="match status" value="1"/>
</dbReference>
<dbReference type="CDD" id="cd08179">
    <property type="entry name" value="NADPH_BDH"/>
    <property type="match status" value="1"/>
</dbReference>
<evidence type="ECO:0000256" key="1">
    <source>
        <dbReference type="ARBA" id="ARBA00001962"/>
    </source>
</evidence>
<evidence type="ECO:0000313" key="6">
    <source>
        <dbReference type="EMBL" id="VEJ09299.1"/>
    </source>
</evidence>
<dbReference type="InterPro" id="IPR001670">
    <property type="entry name" value="ADH_Fe/GldA"/>
</dbReference>
<dbReference type="RefSeq" id="WP_126599115.1">
    <property type="nucleotide sequence ID" value="NZ_LR134510.1"/>
</dbReference>
<dbReference type="Proteomes" id="UP000279799">
    <property type="component" value="Chromosome"/>
</dbReference>
<evidence type="ECO:0000259" key="5">
    <source>
        <dbReference type="Pfam" id="PF25137"/>
    </source>
</evidence>
<comment type="cofactor">
    <cofactor evidence="1">
        <name>Fe cation</name>
        <dbReference type="ChEBI" id="CHEBI:24875"/>
    </cofactor>
</comment>
<dbReference type="EMBL" id="LR134510">
    <property type="protein sequence ID" value="VEJ09299.1"/>
    <property type="molecule type" value="Genomic_DNA"/>
</dbReference>
<dbReference type="GO" id="GO:0004022">
    <property type="term" value="F:alcohol dehydrogenase (NAD+) activity"/>
    <property type="evidence" value="ECO:0007669"/>
    <property type="project" value="TreeGrafter"/>
</dbReference>
<dbReference type="Gene3D" id="1.20.1090.10">
    <property type="entry name" value="Dehydroquinate synthase-like - alpha domain"/>
    <property type="match status" value="1"/>
</dbReference>
<evidence type="ECO:0000256" key="2">
    <source>
        <dbReference type="ARBA" id="ARBA00007358"/>
    </source>
</evidence>
<feature type="domain" description="Alcohol dehydrogenase iron-type/glycerol dehydrogenase GldA" evidence="4">
    <location>
        <begin position="7"/>
        <end position="175"/>
    </location>
</feature>
<accession>A0A448TTI5</accession>